<evidence type="ECO:0000256" key="6">
    <source>
        <dbReference type="ARBA" id="ARBA00022777"/>
    </source>
</evidence>
<reference evidence="14" key="1">
    <citation type="submission" date="2012-06" db="EMBL/GenBank/DDBJ databases">
        <title>Short 5' UTR of Entamoeba genes.</title>
        <authorList>
            <person name="Hiranuka K."/>
            <person name="Kumagai M."/>
            <person name="Wakaguri H."/>
            <person name="Suzuki Y."/>
            <person name="Sugano S."/>
            <person name="Watanabe J."/>
            <person name="Makioka A."/>
        </authorList>
    </citation>
    <scope>NUCLEOTIDE SEQUENCE</scope>
    <source>
        <strain evidence="14">IP1</strain>
    </source>
</reference>
<evidence type="ECO:0000256" key="7">
    <source>
        <dbReference type="ARBA" id="ARBA00022840"/>
    </source>
</evidence>
<dbReference type="EC" id="2.7.1.-" evidence="11"/>
<dbReference type="PANTHER" id="PTHR19443:SF16">
    <property type="entry name" value="HEXOKINASE TYPE 1-RELATED"/>
    <property type="match status" value="1"/>
</dbReference>
<dbReference type="GO" id="GO:0005829">
    <property type="term" value="C:cytosol"/>
    <property type="evidence" value="ECO:0007669"/>
    <property type="project" value="TreeGrafter"/>
</dbReference>
<comment type="pathway">
    <text evidence="2">Carbohydrate metabolism; hexose metabolism.</text>
</comment>
<evidence type="ECO:0000313" key="14">
    <source>
        <dbReference type="EMBL" id="BAN40875.1"/>
    </source>
</evidence>
<dbReference type="InterPro" id="IPR022672">
    <property type="entry name" value="Hexokinase_N"/>
</dbReference>
<organism evidence="14">
    <name type="scientific">Entamoeba invadens</name>
    <dbReference type="NCBI Taxonomy" id="33085"/>
    <lineage>
        <taxon>Eukaryota</taxon>
        <taxon>Amoebozoa</taxon>
        <taxon>Evosea</taxon>
        <taxon>Archamoebae</taxon>
        <taxon>Mastigamoebida</taxon>
        <taxon>Entamoebidae</taxon>
        <taxon>Entamoeba</taxon>
    </lineage>
</organism>
<evidence type="ECO:0000256" key="8">
    <source>
        <dbReference type="ARBA" id="ARBA00023152"/>
    </source>
</evidence>
<keyword evidence="8 11" id="KW-0324">Glycolysis</keyword>
<keyword evidence="4 11" id="KW-0808">Transferase</keyword>
<feature type="domain" description="Hexokinase N-terminal" evidence="12">
    <location>
        <begin position="2"/>
        <end position="191"/>
    </location>
</feature>
<dbReference type="GO" id="GO:0008865">
    <property type="term" value="F:fructokinase activity"/>
    <property type="evidence" value="ECO:0007669"/>
    <property type="project" value="TreeGrafter"/>
</dbReference>
<name>S0AZH0_ENTIV</name>
<dbReference type="UniPathway" id="UPA00109">
    <property type="reaction ID" value="UER00180"/>
</dbReference>
<dbReference type="GO" id="GO:0005739">
    <property type="term" value="C:mitochondrion"/>
    <property type="evidence" value="ECO:0007669"/>
    <property type="project" value="TreeGrafter"/>
</dbReference>
<accession>S0AZH0</accession>
<evidence type="ECO:0000256" key="5">
    <source>
        <dbReference type="ARBA" id="ARBA00022741"/>
    </source>
</evidence>
<dbReference type="GO" id="GO:0005524">
    <property type="term" value="F:ATP binding"/>
    <property type="evidence" value="ECO:0007669"/>
    <property type="project" value="UniProtKB-UniRule"/>
</dbReference>
<dbReference type="PANTHER" id="PTHR19443">
    <property type="entry name" value="HEXOKINASE"/>
    <property type="match status" value="1"/>
</dbReference>
<dbReference type="AlphaFoldDB" id="S0AZH0"/>
<dbReference type="Pfam" id="PF00349">
    <property type="entry name" value="Hexokinase_1"/>
    <property type="match status" value="1"/>
</dbReference>
<comment type="catalytic activity">
    <reaction evidence="9">
        <text>a D-hexose + ATP = a D-hexose 6-phosphate + ADP + H(+)</text>
        <dbReference type="Rhea" id="RHEA:22740"/>
        <dbReference type="ChEBI" id="CHEBI:4194"/>
        <dbReference type="ChEBI" id="CHEBI:15378"/>
        <dbReference type="ChEBI" id="CHEBI:30616"/>
        <dbReference type="ChEBI" id="CHEBI:229467"/>
        <dbReference type="ChEBI" id="CHEBI:456216"/>
        <dbReference type="EC" id="2.7.1.1"/>
    </reaction>
    <physiologicalReaction direction="left-to-right" evidence="9">
        <dbReference type="Rhea" id="RHEA:22741"/>
    </physiologicalReaction>
</comment>
<feature type="domain" description="Hexokinase C-terminal" evidence="13">
    <location>
        <begin position="198"/>
        <end position="439"/>
    </location>
</feature>
<dbReference type="GO" id="GO:0005536">
    <property type="term" value="F:D-glucose binding"/>
    <property type="evidence" value="ECO:0007669"/>
    <property type="project" value="InterPro"/>
</dbReference>
<evidence type="ECO:0000259" key="12">
    <source>
        <dbReference type="Pfam" id="PF00349"/>
    </source>
</evidence>
<dbReference type="Gene3D" id="3.30.420.40">
    <property type="match status" value="1"/>
</dbReference>
<dbReference type="GO" id="GO:0006096">
    <property type="term" value="P:glycolytic process"/>
    <property type="evidence" value="ECO:0007669"/>
    <property type="project" value="UniProtKB-UniPathway"/>
</dbReference>
<evidence type="ECO:0000256" key="1">
    <source>
        <dbReference type="ARBA" id="ARBA00004888"/>
    </source>
</evidence>
<evidence type="ECO:0000256" key="10">
    <source>
        <dbReference type="ARBA" id="ARBA00047905"/>
    </source>
</evidence>
<evidence type="ECO:0000256" key="2">
    <source>
        <dbReference type="ARBA" id="ARBA00005028"/>
    </source>
</evidence>
<dbReference type="EMBL" id="AK422393">
    <property type="protein sequence ID" value="BAN40875.1"/>
    <property type="molecule type" value="mRNA"/>
</dbReference>
<dbReference type="Gene3D" id="3.40.367.20">
    <property type="match status" value="1"/>
</dbReference>
<evidence type="ECO:0000256" key="11">
    <source>
        <dbReference type="RuleBase" id="RU362007"/>
    </source>
</evidence>
<dbReference type="GO" id="GO:0006006">
    <property type="term" value="P:glucose metabolic process"/>
    <property type="evidence" value="ECO:0007669"/>
    <property type="project" value="TreeGrafter"/>
</dbReference>
<dbReference type="VEuPathDB" id="AmoebaDB:EIN_020650"/>
<evidence type="ECO:0000256" key="3">
    <source>
        <dbReference type="ARBA" id="ARBA00009225"/>
    </source>
</evidence>
<keyword evidence="6 11" id="KW-0418">Kinase</keyword>
<proteinExistence type="evidence at transcript level"/>
<protein>
    <recommendedName>
        <fullName evidence="11">Phosphotransferase</fullName>
        <ecNumber evidence="11">2.7.1.-</ecNumber>
    </recommendedName>
</protein>
<evidence type="ECO:0000256" key="9">
    <source>
        <dbReference type="ARBA" id="ARBA00044613"/>
    </source>
</evidence>
<dbReference type="SUPFAM" id="SSF53067">
    <property type="entry name" value="Actin-like ATPase domain"/>
    <property type="match status" value="2"/>
</dbReference>
<comment type="similarity">
    <text evidence="3 11">Belongs to the hexokinase family.</text>
</comment>
<sequence>MEDIRNMFMLTKDDLEKIVSKALEEMENGLQGRASTLQMIPTYAPIPTGNETGKFIGIDIGGTNMRIIYLDLPSPGVRGELQTIESVMPKNSHTNDEFFGYIANKLKSFVYTHKLENESIKAGLTFSFAVNQEAINKGELVGWSKGWDIKEAIGKDVVKLITEQMIKIDLKNVEIVALINDTVGTLINLAYDDPSCGMGIIFGTGTNGCYIEKTSNICAQKMRSVCKEEFIVINTEWGGLDFKEFKRNKFDLMIDEVSVNKGSQKYEKLISGIYLGWLSRLVIRELMQKKVCFERYLEKEVFSDEPDDTHFDESRKFFSRHTEITEDTTENLSRVQVILEKLGVTDSTLEERKILKEVCTLVVKRSGYLASAVTVALYRKMSSYLSSRSTAGIDGTVYQKSVPFKKYYIEGLDLLQPQDKIMCQLSKDGSGLGAVISAAAVSWKQ</sequence>
<dbReference type="Pfam" id="PF03727">
    <property type="entry name" value="Hexokinase_2"/>
    <property type="match status" value="1"/>
</dbReference>
<evidence type="ECO:0000256" key="4">
    <source>
        <dbReference type="ARBA" id="ARBA00022679"/>
    </source>
</evidence>
<dbReference type="PRINTS" id="PR00475">
    <property type="entry name" value="HEXOKINASE"/>
</dbReference>
<keyword evidence="5 11" id="KW-0547">Nucleotide-binding</keyword>
<comment type="catalytic activity">
    <reaction evidence="10">
        <text>D-fructose + ATP = D-fructose 6-phosphate + ADP + H(+)</text>
        <dbReference type="Rhea" id="RHEA:16125"/>
        <dbReference type="ChEBI" id="CHEBI:15378"/>
        <dbReference type="ChEBI" id="CHEBI:30616"/>
        <dbReference type="ChEBI" id="CHEBI:37721"/>
        <dbReference type="ChEBI" id="CHEBI:61527"/>
        <dbReference type="ChEBI" id="CHEBI:456216"/>
        <dbReference type="EC" id="2.7.1.1"/>
    </reaction>
    <physiologicalReaction direction="left-to-right" evidence="10">
        <dbReference type="Rhea" id="RHEA:16126"/>
    </physiologicalReaction>
</comment>
<keyword evidence="7 11" id="KW-0067">ATP-binding</keyword>
<dbReference type="InterPro" id="IPR043129">
    <property type="entry name" value="ATPase_NBD"/>
</dbReference>
<dbReference type="InterPro" id="IPR001312">
    <property type="entry name" value="Hexokinase"/>
</dbReference>
<comment type="pathway">
    <text evidence="1">Carbohydrate degradation; glycolysis; D-glyceraldehyde 3-phosphate and glycerone phosphate from D-glucose: step 1/4.</text>
</comment>
<evidence type="ECO:0000259" key="13">
    <source>
        <dbReference type="Pfam" id="PF03727"/>
    </source>
</evidence>
<dbReference type="GO" id="GO:0001678">
    <property type="term" value="P:intracellular glucose homeostasis"/>
    <property type="evidence" value="ECO:0007669"/>
    <property type="project" value="InterPro"/>
</dbReference>
<dbReference type="PROSITE" id="PS51748">
    <property type="entry name" value="HEXOKINASE_2"/>
    <property type="match status" value="1"/>
</dbReference>
<dbReference type="GO" id="GO:0004340">
    <property type="term" value="F:glucokinase activity"/>
    <property type="evidence" value="ECO:0007669"/>
    <property type="project" value="TreeGrafter"/>
</dbReference>
<dbReference type="InterPro" id="IPR022673">
    <property type="entry name" value="Hexokinase_C"/>
</dbReference>